<proteinExistence type="predicted"/>
<keyword evidence="3" id="KW-1185">Reference proteome</keyword>
<name>A0A8H3FGK0_9LECA</name>
<protein>
    <submittedName>
        <fullName evidence="2">Uncharacterized protein</fullName>
    </submittedName>
</protein>
<gene>
    <name evidence="2" type="ORF">ALECFALPRED_002678</name>
</gene>
<organism evidence="2 3">
    <name type="scientific">Alectoria fallacina</name>
    <dbReference type="NCBI Taxonomy" id="1903189"/>
    <lineage>
        <taxon>Eukaryota</taxon>
        <taxon>Fungi</taxon>
        <taxon>Dikarya</taxon>
        <taxon>Ascomycota</taxon>
        <taxon>Pezizomycotina</taxon>
        <taxon>Lecanoromycetes</taxon>
        <taxon>OSLEUM clade</taxon>
        <taxon>Lecanoromycetidae</taxon>
        <taxon>Lecanorales</taxon>
        <taxon>Lecanorineae</taxon>
        <taxon>Parmeliaceae</taxon>
        <taxon>Alectoria</taxon>
    </lineage>
</organism>
<evidence type="ECO:0000313" key="3">
    <source>
        <dbReference type="Proteomes" id="UP000664203"/>
    </source>
</evidence>
<reference evidence="2" key="1">
    <citation type="submission" date="2021-03" db="EMBL/GenBank/DDBJ databases">
        <authorList>
            <person name="Tagirdzhanova G."/>
        </authorList>
    </citation>
    <scope>NUCLEOTIDE SEQUENCE</scope>
</reference>
<dbReference type="AlphaFoldDB" id="A0A8H3FGK0"/>
<dbReference type="Proteomes" id="UP000664203">
    <property type="component" value="Unassembled WGS sequence"/>
</dbReference>
<feature type="signal peptide" evidence="1">
    <location>
        <begin position="1"/>
        <end position="26"/>
    </location>
</feature>
<dbReference type="EMBL" id="CAJPDR010000181">
    <property type="protein sequence ID" value="CAF9924093.1"/>
    <property type="molecule type" value="Genomic_DNA"/>
</dbReference>
<dbReference type="OrthoDB" id="5406229at2759"/>
<feature type="chain" id="PRO_5034395637" evidence="1">
    <location>
        <begin position="27"/>
        <end position="194"/>
    </location>
</feature>
<accession>A0A8H3FGK0</accession>
<evidence type="ECO:0000313" key="2">
    <source>
        <dbReference type="EMBL" id="CAF9924093.1"/>
    </source>
</evidence>
<evidence type="ECO:0000256" key="1">
    <source>
        <dbReference type="SAM" id="SignalP"/>
    </source>
</evidence>
<comment type="caution">
    <text evidence="2">The sequence shown here is derived from an EMBL/GenBank/DDBJ whole genome shotgun (WGS) entry which is preliminary data.</text>
</comment>
<sequence>MPSASKRLFPWCLLPSIVATLALNAAQDGLDLLTPARPSVFPFPTNTSSSASNLTSLGAGPHIHCDDAEYGNPPVASCRDAVDQLPRDPYALIGPALSFGPRGPGAHWAVSLPARHISSDGKCIIDYTQTSYPSHVRPGNILAAGEITQKQCVETGPPPYGGQASNLGVKANFLVTVRSYRPPIIRCREAPPAQ</sequence>
<keyword evidence="1" id="KW-0732">Signal</keyword>